<dbReference type="AlphaFoldDB" id="A0A382KI38"/>
<sequence>MLHAIVTADGCQHIDTQDVSGVTTLGGGNFIGPMEIQITWRKSDNEAERGAKGLGE</sequence>
<protein>
    <submittedName>
        <fullName evidence="1">Uncharacterized protein</fullName>
    </submittedName>
</protein>
<evidence type="ECO:0000313" key="1">
    <source>
        <dbReference type="EMBL" id="SVC22637.1"/>
    </source>
</evidence>
<gene>
    <name evidence="1" type="ORF">METZ01_LOCUS275491</name>
</gene>
<dbReference type="EMBL" id="UINC01080050">
    <property type="protein sequence ID" value="SVC22637.1"/>
    <property type="molecule type" value="Genomic_DNA"/>
</dbReference>
<proteinExistence type="predicted"/>
<name>A0A382KI38_9ZZZZ</name>
<reference evidence="1" key="1">
    <citation type="submission" date="2018-05" db="EMBL/GenBank/DDBJ databases">
        <authorList>
            <person name="Lanie J.A."/>
            <person name="Ng W.-L."/>
            <person name="Kazmierczak K.M."/>
            <person name="Andrzejewski T.M."/>
            <person name="Davidsen T.M."/>
            <person name="Wayne K.J."/>
            <person name="Tettelin H."/>
            <person name="Glass J.I."/>
            <person name="Rusch D."/>
            <person name="Podicherti R."/>
            <person name="Tsui H.-C.T."/>
            <person name="Winkler M.E."/>
        </authorList>
    </citation>
    <scope>NUCLEOTIDE SEQUENCE</scope>
</reference>
<organism evidence="1">
    <name type="scientific">marine metagenome</name>
    <dbReference type="NCBI Taxonomy" id="408172"/>
    <lineage>
        <taxon>unclassified sequences</taxon>
        <taxon>metagenomes</taxon>
        <taxon>ecological metagenomes</taxon>
    </lineage>
</organism>
<accession>A0A382KI38</accession>